<accession>A0A2K1KN53</accession>
<organism evidence="1">
    <name type="scientific">Physcomitrium patens</name>
    <name type="common">Spreading-leaved earth moss</name>
    <name type="synonym">Physcomitrella patens</name>
    <dbReference type="NCBI Taxonomy" id="3218"/>
    <lineage>
        <taxon>Eukaryota</taxon>
        <taxon>Viridiplantae</taxon>
        <taxon>Streptophyta</taxon>
        <taxon>Embryophyta</taxon>
        <taxon>Bryophyta</taxon>
        <taxon>Bryophytina</taxon>
        <taxon>Bryopsida</taxon>
        <taxon>Funariidae</taxon>
        <taxon>Funariales</taxon>
        <taxon>Funariaceae</taxon>
        <taxon>Physcomitrium</taxon>
    </lineage>
</organism>
<dbReference type="Gramene" id="Pp3c4_12219V3.1">
    <property type="protein sequence ID" value="PAC:32919322.CDS.1"/>
    <property type="gene ID" value="Pp3c4_12219"/>
</dbReference>
<evidence type="ECO:0000313" key="2">
    <source>
        <dbReference type="EnsemblPlants" id="PAC:32919322.CDS.1"/>
    </source>
</evidence>
<dbReference type="EMBL" id="ABEU02000004">
    <property type="protein sequence ID" value="PNR55208.1"/>
    <property type="molecule type" value="Genomic_DNA"/>
</dbReference>
<dbReference type="EnsemblPlants" id="Pp3c4_12219V3.1">
    <property type="protein sequence ID" value="PAC:32919322.CDS.1"/>
    <property type="gene ID" value="Pp3c4_12219"/>
</dbReference>
<dbReference type="InParanoid" id="A0A2K1KN53"/>
<protein>
    <submittedName>
        <fullName evidence="1 2">Uncharacterized protein</fullName>
    </submittedName>
</protein>
<dbReference type="Proteomes" id="UP000006727">
    <property type="component" value="Chromosome 4"/>
</dbReference>
<keyword evidence="3" id="KW-1185">Reference proteome</keyword>
<reference evidence="2" key="3">
    <citation type="submission" date="2020-12" db="UniProtKB">
        <authorList>
            <consortium name="EnsemblPlants"/>
        </authorList>
    </citation>
    <scope>IDENTIFICATION</scope>
</reference>
<evidence type="ECO:0000313" key="1">
    <source>
        <dbReference type="EMBL" id="PNR55208.1"/>
    </source>
</evidence>
<dbReference type="AlphaFoldDB" id="A0A2K1KN53"/>
<name>A0A2K1KN53_PHYPA</name>
<sequence length="122" mass="15035">MLLRRHTSSCTLRSEYVHKVLAINLTLKLPLQPTRPFRRRWLLMMYSKNQKRSLARQQQPLIRIKTMQHLVARSLPQLPELRQHRRKKNRHCCRDLHDQRTRQRSLQYVSDFPIELINRWKF</sequence>
<evidence type="ECO:0000313" key="3">
    <source>
        <dbReference type="Proteomes" id="UP000006727"/>
    </source>
</evidence>
<gene>
    <name evidence="1" type="ORF">PHYPA_006103</name>
</gene>
<reference evidence="1 3" key="1">
    <citation type="journal article" date="2008" name="Science">
        <title>The Physcomitrella genome reveals evolutionary insights into the conquest of land by plants.</title>
        <authorList>
            <person name="Rensing S."/>
            <person name="Lang D."/>
            <person name="Zimmer A."/>
            <person name="Terry A."/>
            <person name="Salamov A."/>
            <person name="Shapiro H."/>
            <person name="Nishiyama T."/>
            <person name="Perroud P.-F."/>
            <person name="Lindquist E."/>
            <person name="Kamisugi Y."/>
            <person name="Tanahashi T."/>
            <person name="Sakakibara K."/>
            <person name="Fujita T."/>
            <person name="Oishi K."/>
            <person name="Shin-I T."/>
            <person name="Kuroki Y."/>
            <person name="Toyoda A."/>
            <person name="Suzuki Y."/>
            <person name="Hashimoto A."/>
            <person name="Yamaguchi K."/>
            <person name="Sugano A."/>
            <person name="Kohara Y."/>
            <person name="Fujiyama A."/>
            <person name="Anterola A."/>
            <person name="Aoki S."/>
            <person name="Ashton N."/>
            <person name="Barbazuk W.B."/>
            <person name="Barker E."/>
            <person name="Bennetzen J."/>
            <person name="Bezanilla M."/>
            <person name="Blankenship R."/>
            <person name="Cho S.H."/>
            <person name="Dutcher S."/>
            <person name="Estelle M."/>
            <person name="Fawcett J.A."/>
            <person name="Gundlach H."/>
            <person name="Hanada K."/>
            <person name="Heyl A."/>
            <person name="Hicks K.A."/>
            <person name="Hugh J."/>
            <person name="Lohr M."/>
            <person name="Mayer K."/>
            <person name="Melkozernov A."/>
            <person name="Murata T."/>
            <person name="Nelson D."/>
            <person name="Pils B."/>
            <person name="Prigge M."/>
            <person name="Reiss B."/>
            <person name="Renner T."/>
            <person name="Rombauts S."/>
            <person name="Rushton P."/>
            <person name="Sanderfoot A."/>
            <person name="Schween G."/>
            <person name="Shiu S.-H."/>
            <person name="Stueber K."/>
            <person name="Theodoulou F.L."/>
            <person name="Tu H."/>
            <person name="Van de Peer Y."/>
            <person name="Verrier P.J."/>
            <person name="Waters E."/>
            <person name="Wood A."/>
            <person name="Yang L."/>
            <person name="Cove D."/>
            <person name="Cuming A."/>
            <person name="Hasebe M."/>
            <person name="Lucas S."/>
            <person name="Mishler D.B."/>
            <person name="Reski R."/>
            <person name="Grigoriev I."/>
            <person name="Quatrano R.S."/>
            <person name="Boore J.L."/>
        </authorList>
    </citation>
    <scope>NUCLEOTIDE SEQUENCE [LARGE SCALE GENOMIC DNA]</scope>
    <source>
        <strain evidence="2 3">cv. Gransden 2004</strain>
    </source>
</reference>
<reference evidence="1 3" key="2">
    <citation type="journal article" date="2018" name="Plant J.">
        <title>The Physcomitrella patens chromosome-scale assembly reveals moss genome structure and evolution.</title>
        <authorList>
            <person name="Lang D."/>
            <person name="Ullrich K.K."/>
            <person name="Murat F."/>
            <person name="Fuchs J."/>
            <person name="Jenkins J."/>
            <person name="Haas F.B."/>
            <person name="Piednoel M."/>
            <person name="Gundlach H."/>
            <person name="Van Bel M."/>
            <person name="Meyberg R."/>
            <person name="Vives C."/>
            <person name="Morata J."/>
            <person name="Symeonidi A."/>
            <person name="Hiss M."/>
            <person name="Muchero W."/>
            <person name="Kamisugi Y."/>
            <person name="Saleh O."/>
            <person name="Blanc G."/>
            <person name="Decker E.L."/>
            <person name="van Gessel N."/>
            <person name="Grimwood J."/>
            <person name="Hayes R.D."/>
            <person name="Graham S.W."/>
            <person name="Gunter L.E."/>
            <person name="McDaniel S.F."/>
            <person name="Hoernstein S.N.W."/>
            <person name="Larsson A."/>
            <person name="Li F.W."/>
            <person name="Perroud P.F."/>
            <person name="Phillips J."/>
            <person name="Ranjan P."/>
            <person name="Rokshar D.S."/>
            <person name="Rothfels C.J."/>
            <person name="Schneider L."/>
            <person name="Shu S."/>
            <person name="Stevenson D.W."/>
            <person name="Thummler F."/>
            <person name="Tillich M."/>
            <person name="Villarreal Aguilar J.C."/>
            <person name="Widiez T."/>
            <person name="Wong G.K."/>
            <person name="Wymore A."/>
            <person name="Zhang Y."/>
            <person name="Zimmer A.D."/>
            <person name="Quatrano R.S."/>
            <person name="Mayer K.F.X."/>
            <person name="Goodstein D."/>
            <person name="Casacuberta J.M."/>
            <person name="Vandepoele K."/>
            <person name="Reski R."/>
            <person name="Cuming A.C."/>
            <person name="Tuskan G.A."/>
            <person name="Maumus F."/>
            <person name="Salse J."/>
            <person name="Schmutz J."/>
            <person name="Rensing S.A."/>
        </authorList>
    </citation>
    <scope>NUCLEOTIDE SEQUENCE [LARGE SCALE GENOMIC DNA]</scope>
    <source>
        <strain evidence="2 3">cv. Gransden 2004</strain>
    </source>
</reference>
<proteinExistence type="predicted"/>